<dbReference type="Proteomes" id="UP000031012">
    <property type="component" value="Unassembled WGS sequence"/>
</dbReference>
<evidence type="ECO:0000256" key="14">
    <source>
        <dbReference type="ARBA" id="ARBA00023268"/>
    </source>
</evidence>
<evidence type="ECO:0000256" key="1">
    <source>
        <dbReference type="ARBA" id="ARBA00000024"/>
    </source>
</evidence>
<dbReference type="NCBIfam" id="NF001611">
    <property type="entry name" value="PRK00400.1-3"/>
    <property type="match status" value="1"/>
</dbReference>
<comment type="subcellular location">
    <subcellularLocation>
        <location evidence="3 15">Cytoplasm</location>
    </subcellularLocation>
</comment>
<dbReference type="InterPro" id="IPR002496">
    <property type="entry name" value="PRib_AMP_CycHydrolase_dom"/>
</dbReference>
<comment type="pathway">
    <text evidence="4 15">Amino-acid biosynthesis; L-histidine biosynthesis; L-histidine from 5-phospho-alpha-D-ribose 1-diphosphate: step 3/9.</text>
</comment>
<evidence type="ECO:0000313" key="17">
    <source>
        <dbReference type="EMBL" id="KHN68393.1"/>
    </source>
</evidence>
<comment type="caution">
    <text evidence="17">The sequence shown here is derived from an EMBL/GenBank/DDBJ whole genome shotgun (WGS) entry which is preliminary data.</text>
</comment>
<dbReference type="GO" id="GO:0004635">
    <property type="term" value="F:phosphoribosyl-AMP cyclohydrolase activity"/>
    <property type="evidence" value="ECO:0007669"/>
    <property type="project" value="UniProtKB-UniRule"/>
</dbReference>
<name>A0A0B2UGA6_9GAMM</name>
<dbReference type="InterPro" id="IPR008179">
    <property type="entry name" value="HisE"/>
</dbReference>
<dbReference type="Gene3D" id="1.10.287.1080">
    <property type="entry name" value="MazG-like"/>
    <property type="match status" value="1"/>
</dbReference>
<evidence type="ECO:0000256" key="8">
    <source>
        <dbReference type="ARBA" id="ARBA00022490"/>
    </source>
</evidence>
<dbReference type="SUPFAM" id="SSF101386">
    <property type="entry name" value="all-alpha NTP pyrophosphatases"/>
    <property type="match status" value="1"/>
</dbReference>
<dbReference type="SUPFAM" id="SSF141734">
    <property type="entry name" value="HisI-like"/>
    <property type="match status" value="1"/>
</dbReference>
<feature type="domain" description="Phosphoribosyl-AMP cyclohydrolase" evidence="16">
    <location>
        <begin position="32"/>
        <end position="106"/>
    </location>
</feature>
<dbReference type="EC" id="3.6.1.31" evidence="15"/>
<comment type="catalytic activity">
    <reaction evidence="2 15">
        <text>1-(5-phospho-beta-D-ribosyl)-ATP + H2O = 1-(5-phospho-beta-D-ribosyl)-5'-AMP + diphosphate + H(+)</text>
        <dbReference type="Rhea" id="RHEA:22828"/>
        <dbReference type="ChEBI" id="CHEBI:15377"/>
        <dbReference type="ChEBI" id="CHEBI:15378"/>
        <dbReference type="ChEBI" id="CHEBI:33019"/>
        <dbReference type="ChEBI" id="CHEBI:59457"/>
        <dbReference type="ChEBI" id="CHEBI:73183"/>
        <dbReference type="EC" id="3.6.1.31"/>
    </reaction>
</comment>
<dbReference type="InterPro" id="IPR023019">
    <property type="entry name" value="His_synth_HisIE"/>
</dbReference>
<proteinExistence type="inferred from homology"/>
<gene>
    <name evidence="15" type="primary">hisI</name>
    <name evidence="15" type="synonym">hisIE</name>
    <name evidence="17" type="ORF">DH17_07140</name>
</gene>
<dbReference type="InterPro" id="IPR038019">
    <property type="entry name" value="PRib_AMP_CycHydrolase_sf"/>
</dbReference>
<comment type="pathway">
    <text evidence="5 15">Amino-acid biosynthesis; L-histidine biosynthesis; L-histidine from 5-phospho-alpha-D-ribose 1-diphosphate: step 2/9.</text>
</comment>
<evidence type="ECO:0000256" key="2">
    <source>
        <dbReference type="ARBA" id="ARBA00001460"/>
    </source>
</evidence>
<dbReference type="EC" id="3.5.4.19" evidence="15"/>
<comment type="catalytic activity">
    <reaction evidence="1 15">
        <text>1-(5-phospho-beta-D-ribosyl)-5'-AMP + H2O = 1-(5-phospho-beta-D-ribosyl)-5-[(5-phospho-beta-D-ribosylamino)methylideneamino]imidazole-4-carboxamide</text>
        <dbReference type="Rhea" id="RHEA:20049"/>
        <dbReference type="ChEBI" id="CHEBI:15377"/>
        <dbReference type="ChEBI" id="CHEBI:58435"/>
        <dbReference type="ChEBI" id="CHEBI:59457"/>
        <dbReference type="EC" id="3.5.4.19"/>
    </reaction>
</comment>
<evidence type="ECO:0000256" key="4">
    <source>
        <dbReference type="ARBA" id="ARBA00005169"/>
    </source>
</evidence>
<keyword evidence="11 15" id="KW-0378">Hydrolase</keyword>
<dbReference type="Gene3D" id="3.10.20.810">
    <property type="entry name" value="Phosphoribosyl-AMP cyclohydrolase"/>
    <property type="match status" value="1"/>
</dbReference>
<dbReference type="UniPathway" id="UPA00031">
    <property type="reaction ID" value="UER00007"/>
</dbReference>
<dbReference type="FunFam" id="3.10.20.810:FF:000001">
    <property type="entry name" value="Histidine biosynthesis bifunctional protein HisIE"/>
    <property type="match status" value="1"/>
</dbReference>
<dbReference type="Pfam" id="PF01503">
    <property type="entry name" value="PRA-PH"/>
    <property type="match status" value="1"/>
</dbReference>
<evidence type="ECO:0000256" key="13">
    <source>
        <dbReference type="ARBA" id="ARBA00023102"/>
    </source>
</evidence>
<organism evidence="17 18">
    <name type="scientific">Acinetobacter oleivorans</name>
    <dbReference type="NCBI Taxonomy" id="1148157"/>
    <lineage>
        <taxon>Bacteria</taxon>
        <taxon>Pseudomonadati</taxon>
        <taxon>Pseudomonadota</taxon>
        <taxon>Gammaproteobacteria</taxon>
        <taxon>Moraxellales</taxon>
        <taxon>Moraxellaceae</taxon>
        <taxon>Acinetobacter</taxon>
    </lineage>
</organism>
<dbReference type="NCBIfam" id="NF000768">
    <property type="entry name" value="PRK00051.1"/>
    <property type="match status" value="1"/>
</dbReference>
<evidence type="ECO:0000256" key="11">
    <source>
        <dbReference type="ARBA" id="ARBA00022801"/>
    </source>
</evidence>
<evidence type="ECO:0000256" key="7">
    <source>
        <dbReference type="ARBA" id="ARBA00008299"/>
    </source>
</evidence>
<keyword evidence="8 15" id="KW-0963">Cytoplasm</keyword>
<dbReference type="Pfam" id="PF01502">
    <property type="entry name" value="PRA-CH"/>
    <property type="match status" value="1"/>
</dbReference>
<evidence type="ECO:0000256" key="5">
    <source>
        <dbReference type="ARBA" id="ARBA00005204"/>
    </source>
</evidence>
<keyword evidence="13 15" id="KW-0368">Histidine biosynthesis</keyword>
<dbReference type="HAMAP" id="MF_01019">
    <property type="entry name" value="HisIE"/>
    <property type="match status" value="1"/>
</dbReference>
<accession>A0A0B2UGA6</accession>
<keyword evidence="9 15" id="KW-0028">Amino-acid biosynthesis</keyword>
<dbReference type="EMBL" id="JHQK01000002">
    <property type="protein sequence ID" value="KHN68393.1"/>
    <property type="molecule type" value="Genomic_DNA"/>
</dbReference>
<dbReference type="AlphaFoldDB" id="A0A0B2UGA6"/>
<keyword evidence="14 15" id="KW-0511">Multifunctional enzyme</keyword>
<evidence type="ECO:0000259" key="16">
    <source>
        <dbReference type="Pfam" id="PF01502"/>
    </source>
</evidence>
<dbReference type="HAMAP" id="MF_01020">
    <property type="entry name" value="HisE"/>
    <property type="match status" value="1"/>
</dbReference>
<evidence type="ECO:0000256" key="12">
    <source>
        <dbReference type="ARBA" id="ARBA00022840"/>
    </source>
</evidence>
<dbReference type="GO" id="GO:0005524">
    <property type="term" value="F:ATP binding"/>
    <property type="evidence" value="ECO:0007669"/>
    <property type="project" value="UniProtKB-KW"/>
</dbReference>
<dbReference type="NCBIfam" id="TIGR03188">
    <property type="entry name" value="histidine_hisI"/>
    <property type="match status" value="1"/>
</dbReference>
<dbReference type="InterPro" id="IPR021130">
    <property type="entry name" value="PRib-ATP_PPHydrolase-like"/>
</dbReference>
<sequence>MNNTQWLDEVKFNEQGLIPAIAQHHQTGRVLMVAWMNREAITLTAEKNQAVYFSRSRQKLWHKGEESGHFQTVYEIRLDCDGDVIVLQIEQHGGIACHTGRESCFYRKLTPQGWEIVDAQLKDPTAIYGEKAKAEAHDHAQTTEQVDVLAHLGQLMQERKQAEADTSYVASLYKKGINKILEKVGEESVEAIIAAKDFAVQDSEANLNDLVYETADLWFHTIVMLGYFDINPQLIIDELARRQGLSGLVEKANRNKV</sequence>
<dbReference type="NCBIfam" id="NF002747">
    <property type="entry name" value="PRK02759.1"/>
    <property type="match status" value="1"/>
</dbReference>
<evidence type="ECO:0000256" key="9">
    <source>
        <dbReference type="ARBA" id="ARBA00022605"/>
    </source>
</evidence>
<evidence type="ECO:0000256" key="3">
    <source>
        <dbReference type="ARBA" id="ARBA00004496"/>
    </source>
</evidence>
<dbReference type="GO" id="GO:0000105">
    <property type="term" value="P:L-histidine biosynthetic process"/>
    <property type="evidence" value="ECO:0007669"/>
    <property type="project" value="UniProtKB-UniRule"/>
</dbReference>
<evidence type="ECO:0000313" key="18">
    <source>
        <dbReference type="Proteomes" id="UP000031012"/>
    </source>
</evidence>
<feature type="region of interest" description="Phosphoribosyl-ATP pyrophosphohydrolase" evidence="15">
    <location>
        <begin position="149"/>
        <end position="257"/>
    </location>
</feature>
<dbReference type="CDD" id="cd11534">
    <property type="entry name" value="NTP-PPase_HisIE_like"/>
    <property type="match status" value="1"/>
</dbReference>
<dbReference type="InterPro" id="IPR026660">
    <property type="entry name" value="PRA-CH"/>
</dbReference>
<dbReference type="GO" id="GO:0004636">
    <property type="term" value="F:phosphoribosyl-ATP diphosphatase activity"/>
    <property type="evidence" value="ECO:0007669"/>
    <property type="project" value="UniProtKB-UniRule"/>
</dbReference>
<evidence type="ECO:0000256" key="15">
    <source>
        <dbReference type="HAMAP-Rule" id="MF_01019"/>
    </source>
</evidence>
<reference evidence="17 18" key="1">
    <citation type="submission" date="2014-03" db="EMBL/GenBank/DDBJ databases">
        <title>Genome sequence of the diesel-degrader and plant-growth promoter Acinetobacter oleivorans PF-1 isolated from the roots of poplar tree.</title>
        <authorList>
            <person name="Gkorezis P."/>
            <person name="van Hamme J."/>
            <person name="Rineau F."/>
            <person name="Vangronsveld J."/>
            <person name="Francetti A."/>
        </authorList>
    </citation>
    <scope>NUCLEOTIDE SEQUENCE [LARGE SCALE GENOMIC DNA]</scope>
    <source>
        <strain evidence="17 18">PF1</strain>
    </source>
</reference>
<comment type="similarity">
    <text evidence="7 15">In the N-terminal section; belongs to the PRA-CH family.</text>
</comment>
<dbReference type="GO" id="GO:0005737">
    <property type="term" value="C:cytoplasm"/>
    <property type="evidence" value="ECO:0007669"/>
    <property type="project" value="UniProtKB-SubCell"/>
</dbReference>
<keyword evidence="10 15" id="KW-0547">Nucleotide-binding</keyword>
<comment type="similarity">
    <text evidence="6 15">In the C-terminal section; belongs to the PRA-PH family.</text>
</comment>
<dbReference type="HAMAP" id="MF_01021">
    <property type="entry name" value="HisI"/>
    <property type="match status" value="1"/>
</dbReference>
<dbReference type="PANTHER" id="PTHR42945:SF1">
    <property type="entry name" value="HISTIDINE BIOSYNTHESIS BIFUNCTIONAL PROTEIN HIS7"/>
    <property type="match status" value="1"/>
</dbReference>
<keyword evidence="12 15" id="KW-0067">ATP-binding</keyword>
<protein>
    <recommendedName>
        <fullName evidence="15">Histidine biosynthesis bifunctional protein HisIE</fullName>
    </recommendedName>
    <domain>
        <recommendedName>
            <fullName evidence="15">Phosphoribosyl-AMP cyclohydrolase</fullName>
            <shortName evidence="15">PRA-CH</shortName>
            <ecNumber evidence="15">3.5.4.19</ecNumber>
        </recommendedName>
    </domain>
    <domain>
        <recommendedName>
            <fullName evidence="15">Phosphoribosyl-ATP pyrophosphatase</fullName>
            <shortName evidence="15">PRA-PH</shortName>
            <ecNumber evidence="15">3.6.1.31</ecNumber>
        </recommendedName>
    </domain>
</protein>
<dbReference type="PANTHER" id="PTHR42945">
    <property type="entry name" value="HISTIDINE BIOSYNTHESIS BIFUNCTIONAL PROTEIN"/>
    <property type="match status" value="1"/>
</dbReference>
<evidence type="ECO:0000256" key="6">
    <source>
        <dbReference type="ARBA" id="ARBA00007731"/>
    </source>
</evidence>
<feature type="region of interest" description="Phosphoribosyl-AMP cyclohydrolase" evidence="15">
    <location>
        <begin position="1"/>
        <end position="148"/>
    </location>
</feature>
<evidence type="ECO:0000256" key="10">
    <source>
        <dbReference type="ARBA" id="ARBA00022741"/>
    </source>
</evidence>